<evidence type="ECO:0000313" key="8">
    <source>
        <dbReference type="EMBL" id="KKT00621.1"/>
    </source>
</evidence>
<protein>
    <submittedName>
        <fullName evidence="8">Aminodeoxychorismate lyase</fullName>
    </submittedName>
</protein>
<keyword evidence="6" id="KW-0961">Cell wall biogenesis/degradation</keyword>
<dbReference type="Proteomes" id="UP000034646">
    <property type="component" value="Unassembled WGS sequence"/>
</dbReference>
<gene>
    <name evidence="8" type="ORF">UV76_C0008G0032</name>
</gene>
<evidence type="ECO:0000256" key="5">
    <source>
        <dbReference type="ARBA" id="ARBA00023239"/>
    </source>
</evidence>
<name>A0A0G1DRV9_9BACT</name>
<evidence type="ECO:0000313" key="9">
    <source>
        <dbReference type="Proteomes" id="UP000034646"/>
    </source>
</evidence>
<evidence type="ECO:0000256" key="6">
    <source>
        <dbReference type="ARBA" id="ARBA00023316"/>
    </source>
</evidence>
<keyword evidence="4 7" id="KW-0472">Membrane</keyword>
<dbReference type="NCBIfam" id="TIGR00247">
    <property type="entry name" value="endolytic transglycosylase MltG"/>
    <property type="match status" value="1"/>
</dbReference>
<dbReference type="STRING" id="1618738.UV76_C0008G0032"/>
<dbReference type="PANTHER" id="PTHR30518:SF2">
    <property type="entry name" value="ENDOLYTIC MUREIN TRANSGLYCOSYLASE"/>
    <property type="match status" value="1"/>
</dbReference>
<evidence type="ECO:0000256" key="2">
    <source>
        <dbReference type="ARBA" id="ARBA00022692"/>
    </source>
</evidence>
<reference evidence="8 9" key="1">
    <citation type="journal article" date="2015" name="Nature">
        <title>rRNA introns, odd ribosomes, and small enigmatic genomes across a large radiation of phyla.</title>
        <authorList>
            <person name="Brown C.T."/>
            <person name="Hug L.A."/>
            <person name="Thomas B.C."/>
            <person name="Sharon I."/>
            <person name="Castelle C.J."/>
            <person name="Singh A."/>
            <person name="Wilkins M.J."/>
            <person name="Williams K.H."/>
            <person name="Banfield J.F."/>
        </authorList>
    </citation>
    <scope>NUCLEOTIDE SEQUENCE [LARGE SCALE GENOMIC DNA]</scope>
</reference>
<feature type="transmembrane region" description="Helical" evidence="7">
    <location>
        <begin position="6"/>
        <end position="25"/>
    </location>
</feature>
<keyword evidence="1" id="KW-1003">Cell membrane</keyword>
<keyword evidence="2 7" id="KW-0812">Transmembrane</keyword>
<sequence length="258" mass="29914">MKKYFLILPVLFILSVLSVVFYYRFDPALLTKLSFYVNLANPYMRIVRVQEGLRKEEVAEVMVGKLDWDEKDKKDFISNAKVEGHYFPKTYLIYKDEEPSTVVATMTKEFSKQLSKVKKPKSKQIVNEDTAIKIASIIQREADGKNDMALISGIIWNRIFSGMKLQIDATLQYAKGSEEEGWWEEVIPADKKIKSSYNTYLHEGLPPGAIASPGFNAIYAAYNPQKTDCLFYLHDKKRKIHCTKTYEEHRKNIEIYLK</sequence>
<dbReference type="PANTHER" id="PTHR30518">
    <property type="entry name" value="ENDOLYTIC MUREIN TRANSGLYCOSYLASE"/>
    <property type="match status" value="1"/>
</dbReference>
<evidence type="ECO:0000256" key="4">
    <source>
        <dbReference type="ARBA" id="ARBA00023136"/>
    </source>
</evidence>
<dbReference type="InterPro" id="IPR003770">
    <property type="entry name" value="MLTG-like"/>
</dbReference>
<evidence type="ECO:0000256" key="1">
    <source>
        <dbReference type="ARBA" id="ARBA00022475"/>
    </source>
</evidence>
<dbReference type="GO" id="GO:0016829">
    <property type="term" value="F:lyase activity"/>
    <property type="evidence" value="ECO:0007669"/>
    <property type="project" value="UniProtKB-KW"/>
</dbReference>
<dbReference type="Pfam" id="PF02618">
    <property type="entry name" value="YceG"/>
    <property type="match status" value="1"/>
</dbReference>
<evidence type="ECO:0000256" key="7">
    <source>
        <dbReference type="SAM" id="Phobius"/>
    </source>
</evidence>
<dbReference type="AlphaFoldDB" id="A0A0G1DRV9"/>
<dbReference type="GO" id="GO:0071555">
    <property type="term" value="P:cell wall organization"/>
    <property type="evidence" value="ECO:0007669"/>
    <property type="project" value="UniProtKB-KW"/>
</dbReference>
<organism evidence="8 9">
    <name type="scientific">Candidatus Nomurabacteria bacterium GW2011_GWA2_43_15</name>
    <dbReference type="NCBI Taxonomy" id="1618738"/>
    <lineage>
        <taxon>Bacteria</taxon>
        <taxon>Candidatus Nomuraibacteriota</taxon>
    </lineage>
</organism>
<proteinExistence type="predicted"/>
<evidence type="ECO:0000256" key="3">
    <source>
        <dbReference type="ARBA" id="ARBA00022989"/>
    </source>
</evidence>
<comment type="caution">
    <text evidence="8">The sequence shown here is derived from an EMBL/GenBank/DDBJ whole genome shotgun (WGS) entry which is preliminary data.</text>
</comment>
<keyword evidence="5 8" id="KW-0456">Lyase</keyword>
<dbReference type="EMBL" id="LCFS01000008">
    <property type="protein sequence ID" value="KKT00621.1"/>
    <property type="molecule type" value="Genomic_DNA"/>
</dbReference>
<keyword evidence="3 7" id="KW-1133">Transmembrane helix</keyword>
<accession>A0A0G1DRV9</accession>